<dbReference type="RefSeq" id="WP_307321885.1">
    <property type="nucleotide sequence ID" value="NZ_JAUSUG010000002.1"/>
</dbReference>
<organism evidence="1 2">
    <name type="scientific">Evansella vedderi</name>
    <dbReference type="NCBI Taxonomy" id="38282"/>
    <lineage>
        <taxon>Bacteria</taxon>
        <taxon>Bacillati</taxon>
        <taxon>Bacillota</taxon>
        <taxon>Bacilli</taxon>
        <taxon>Bacillales</taxon>
        <taxon>Bacillaceae</taxon>
        <taxon>Evansella</taxon>
    </lineage>
</organism>
<dbReference type="Proteomes" id="UP001230005">
    <property type="component" value="Unassembled WGS sequence"/>
</dbReference>
<evidence type="ECO:0000313" key="2">
    <source>
        <dbReference type="Proteomes" id="UP001230005"/>
    </source>
</evidence>
<keyword evidence="2" id="KW-1185">Reference proteome</keyword>
<accession>A0ABT9ZQ40</accession>
<comment type="caution">
    <text evidence="1">The sequence shown here is derived from an EMBL/GenBank/DDBJ whole genome shotgun (WGS) entry which is preliminary data.</text>
</comment>
<evidence type="ECO:0000313" key="1">
    <source>
        <dbReference type="EMBL" id="MDQ0253357.1"/>
    </source>
</evidence>
<gene>
    <name evidence="1" type="ORF">J2S74_000729</name>
</gene>
<name>A0ABT9ZQ40_9BACI</name>
<protein>
    <submittedName>
        <fullName evidence="1">Uncharacterized protein</fullName>
    </submittedName>
</protein>
<proteinExistence type="predicted"/>
<dbReference type="EMBL" id="JAUSUG010000002">
    <property type="protein sequence ID" value="MDQ0253357.1"/>
    <property type="molecule type" value="Genomic_DNA"/>
</dbReference>
<reference evidence="1 2" key="1">
    <citation type="submission" date="2023-07" db="EMBL/GenBank/DDBJ databases">
        <title>Genomic Encyclopedia of Type Strains, Phase IV (KMG-IV): sequencing the most valuable type-strain genomes for metagenomic binning, comparative biology and taxonomic classification.</title>
        <authorList>
            <person name="Goeker M."/>
        </authorList>
    </citation>
    <scope>NUCLEOTIDE SEQUENCE [LARGE SCALE GENOMIC DNA]</scope>
    <source>
        <strain evidence="1 2">DSM 9768</strain>
    </source>
</reference>
<sequence length="386" mass="46268">MSKAKAFLQERVIYEYLEYRTKQEKLFLYQIFYRGKRLLSKKMCKVKRIMPIETSFPDINEMLIEGSKKKRPAEVKFLTSLFDYHKLDKHKKQYQNFKNENGCIIVLKHDILPKGLMDDSNVDIYEIDIEDFRAFVIENFNRLLQKQLENREENFQRIWITSQVNNFYHDYKTYPVQPAKKSGIWCPTNNLTSFDLAKGDKIVFAKFGGEFQIKQQINSHWKKYKSIYPNWKLQGLFIGKITRPIMSREEYCTLFNIDVKTPLWNDEYKCGKPKWNRVFCFEKEREVILDSGIPIADLFNELEDIVYPTFFDVYTQQNTRELKTTQYNSFLEYVSSKVSEELDISRMLNNKMMNLIGSMRESNFNLHQNSTEIKNQIQDFENDFLQ</sequence>